<reference evidence="2" key="1">
    <citation type="submission" date="2025-08" db="UniProtKB">
        <authorList>
            <consortium name="RefSeq"/>
        </authorList>
    </citation>
    <scope>IDENTIFICATION</scope>
</reference>
<proteinExistence type="predicted"/>
<dbReference type="AlphaFoldDB" id="A0A1U7Z836"/>
<evidence type="ECO:0000313" key="2">
    <source>
        <dbReference type="RefSeq" id="XP_010243789.1"/>
    </source>
</evidence>
<evidence type="ECO:0000313" key="1">
    <source>
        <dbReference type="Proteomes" id="UP000189703"/>
    </source>
</evidence>
<dbReference type="GeneID" id="104587766"/>
<dbReference type="KEGG" id="nnu:104587766"/>
<protein>
    <submittedName>
        <fullName evidence="2">Uncharacterized protein LOC104587766</fullName>
    </submittedName>
</protein>
<dbReference type="RefSeq" id="XP_010243789.1">
    <property type="nucleotide sequence ID" value="XM_010245487.2"/>
</dbReference>
<organism evidence="1 2">
    <name type="scientific">Nelumbo nucifera</name>
    <name type="common">Sacred lotus</name>
    <dbReference type="NCBI Taxonomy" id="4432"/>
    <lineage>
        <taxon>Eukaryota</taxon>
        <taxon>Viridiplantae</taxon>
        <taxon>Streptophyta</taxon>
        <taxon>Embryophyta</taxon>
        <taxon>Tracheophyta</taxon>
        <taxon>Spermatophyta</taxon>
        <taxon>Magnoliopsida</taxon>
        <taxon>Proteales</taxon>
        <taxon>Nelumbonaceae</taxon>
        <taxon>Nelumbo</taxon>
    </lineage>
</organism>
<name>A0A1U7Z836_NELNU</name>
<gene>
    <name evidence="2" type="primary">LOC104587766</name>
</gene>
<dbReference type="Proteomes" id="UP000189703">
    <property type="component" value="Unplaced"/>
</dbReference>
<sequence length="107" mass="11381">MGSLRPKLFVITSALAILSLLLTTSLASITAIPLGDEGVTRWSSRCQGNPRKLVPGYKSGVACRSRQNVSGIKADWLFQILREGLPPAPPSPKTNTPPVQMNGSPAQ</sequence>
<keyword evidence="1" id="KW-1185">Reference proteome</keyword>
<accession>A0A1U7Z836</accession>